<feature type="domain" description="Helicase C-terminal" evidence="5">
    <location>
        <begin position="547"/>
        <end position="702"/>
    </location>
</feature>
<dbReference type="EMBL" id="CAJNDS010002476">
    <property type="protein sequence ID" value="CAE7491180.1"/>
    <property type="molecule type" value="Genomic_DNA"/>
</dbReference>
<dbReference type="InterPro" id="IPR001650">
    <property type="entry name" value="Helicase_C-like"/>
</dbReference>
<dbReference type="GO" id="GO:0005524">
    <property type="term" value="F:ATP binding"/>
    <property type="evidence" value="ECO:0007669"/>
    <property type="project" value="UniProtKB-KW"/>
</dbReference>
<dbReference type="Pfam" id="PF00271">
    <property type="entry name" value="Helicase_C"/>
    <property type="match status" value="1"/>
</dbReference>
<accession>A0A812SLK2</accession>
<dbReference type="OrthoDB" id="425013at2759"/>
<dbReference type="Pfam" id="PF00270">
    <property type="entry name" value="DEAD"/>
    <property type="match status" value="1"/>
</dbReference>
<evidence type="ECO:0000313" key="7">
    <source>
        <dbReference type="Proteomes" id="UP000604046"/>
    </source>
</evidence>
<dbReference type="InterPro" id="IPR011545">
    <property type="entry name" value="DEAD/DEAH_box_helicase_dom"/>
</dbReference>
<keyword evidence="2" id="KW-0067">ATP-binding</keyword>
<evidence type="ECO:0000256" key="3">
    <source>
        <dbReference type="SAM" id="MobiDB-lite"/>
    </source>
</evidence>
<comment type="caution">
    <text evidence="6">The sequence shown here is derived from an EMBL/GenBank/DDBJ whole genome shotgun (WGS) entry which is preliminary data.</text>
</comment>
<dbReference type="GO" id="GO:0003676">
    <property type="term" value="F:nucleic acid binding"/>
    <property type="evidence" value="ECO:0007669"/>
    <property type="project" value="InterPro"/>
</dbReference>
<keyword evidence="1" id="KW-0547">Nucleotide-binding</keyword>
<sequence length="1085" mass="119884">MPIIQVSFRGLNGKNLCQSTFREDAEVSDVKMILKDKFKDRQVLLMWKDVWLKDPRRKLCDVFGQEASSSGVIEVELNVTPSVPSHPSRKPGKLRVQPSTLQVVFAEGGGARRCAVCKLDREEWEDAYDTVPNIFLKCPKDCQELVCKRCWDQGVQLCPNCGDAVSGSPSEATFTEKLQNPDRVLQVETGAEDLRAPPPCAEPWRGEPAPRPYQTSAFQAAVQENRIIVMPTGTGKTLVEIMLLDHLLRGDTEPWAVVAVNVAALVSQQAREIRAKSTLPDIRVTELSGSAVEWTPEFWRAVRQGQRQVIVGTAEIIRKAVIDHGFLCLDGCCKLMVFDEAHHALKDHPFVKILRKVTGSVTKAPTPRLVGLTACYLHGKMRAPEAKKRQLEECFAGRIWTPKQEEIQPFIPCFTFERQRFDTPLQAMSSSSFLKRAEDDLWTILRDVPEDVRSLVKEHMGKAAGVLDLLGSEGAQFYFSHGILCAVKHQLEHRMKTFSKDGKPRPKLQSKIRDVEQLRQTCQQQKLRHTADPEASISGKARALIARLKELLEEDTKTRCIIFVSEVASAYPLAELLQRHVRRGVRPVSGRKSMSDEVREKNLRQLREGEEGVWCLVATDCMEEGIDIPACSVVVRFDRFHNVKSHVQGTGRCRGLGKGGLVIYFENDPGEEEDQAARVRAIAEAASEELISTGPQADAGRSVHPATGAEINRDNCLPRLNDYLRRASSGRMRLDDAFEPQPPCKIQRCRVPIGPRRDLTVTEEDIPAEAAGWSPRRRFAFATLTKLLERGFLTENHTPCNSPGDPEDFAEAAEPEGSRSHHLRFSPQALDALQAAKGKLLERICKGLKSENRKGALKECADLLSGNVSYQEVPVPGAQGEQGGLFQREVCITGLQEPWHFSPGDPCTRKAEAEQSAAAVALQELQAMLQHEASGSSTEVSAGRPAKTCSTDRAAGAQEAPPGVSEAVGPVEAEPDDAATAREAKDPPTQAIPADQKLETTETAQEDPCSAGGSEPPEAAATEMAQFCATHGLSKQLQEMLLEENIRSLRELLILDDEDVKEMCKDVRKGDKARLKLAIQAARGD</sequence>
<name>A0A812SLK2_9DINO</name>
<dbReference type="SMART" id="SM00487">
    <property type="entry name" value="DEXDc"/>
    <property type="match status" value="1"/>
</dbReference>
<protein>
    <submittedName>
        <fullName evidence="6">DCL1 protein</fullName>
    </submittedName>
</protein>
<dbReference type="PANTHER" id="PTHR14074">
    <property type="entry name" value="HELICASE WITH DEATH DOMAIN-RELATED"/>
    <property type="match status" value="1"/>
</dbReference>
<dbReference type="PROSITE" id="PS51192">
    <property type="entry name" value="HELICASE_ATP_BIND_1"/>
    <property type="match status" value="1"/>
</dbReference>
<dbReference type="GO" id="GO:0005737">
    <property type="term" value="C:cytoplasm"/>
    <property type="evidence" value="ECO:0007669"/>
    <property type="project" value="TreeGrafter"/>
</dbReference>
<organism evidence="6 7">
    <name type="scientific">Symbiodinium natans</name>
    <dbReference type="NCBI Taxonomy" id="878477"/>
    <lineage>
        <taxon>Eukaryota</taxon>
        <taxon>Sar</taxon>
        <taxon>Alveolata</taxon>
        <taxon>Dinophyceae</taxon>
        <taxon>Suessiales</taxon>
        <taxon>Symbiodiniaceae</taxon>
        <taxon>Symbiodinium</taxon>
    </lineage>
</organism>
<evidence type="ECO:0000313" key="6">
    <source>
        <dbReference type="EMBL" id="CAE7491180.1"/>
    </source>
</evidence>
<dbReference type="SMART" id="SM00490">
    <property type="entry name" value="HELICc"/>
    <property type="match status" value="1"/>
</dbReference>
<feature type="region of interest" description="Disordered" evidence="3">
    <location>
        <begin position="931"/>
        <end position="1019"/>
    </location>
</feature>
<dbReference type="SUPFAM" id="SSF52540">
    <property type="entry name" value="P-loop containing nucleoside triphosphate hydrolases"/>
    <property type="match status" value="1"/>
</dbReference>
<reference evidence="6" key="1">
    <citation type="submission" date="2021-02" db="EMBL/GenBank/DDBJ databases">
        <authorList>
            <person name="Dougan E. K."/>
            <person name="Rhodes N."/>
            <person name="Thang M."/>
            <person name="Chan C."/>
        </authorList>
    </citation>
    <scope>NUCLEOTIDE SEQUENCE</scope>
</reference>
<dbReference type="InterPro" id="IPR027417">
    <property type="entry name" value="P-loop_NTPase"/>
</dbReference>
<keyword evidence="7" id="KW-1185">Reference proteome</keyword>
<evidence type="ECO:0000256" key="1">
    <source>
        <dbReference type="ARBA" id="ARBA00022741"/>
    </source>
</evidence>
<dbReference type="PROSITE" id="PS51194">
    <property type="entry name" value="HELICASE_CTER"/>
    <property type="match status" value="1"/>
</dbReference>
<feature type="compositionally biased region" description="Acidic residues" evidence="3">
    <location>
        <begin position="805"/>
        <end position="814"/>
    </location>
</feature>
<evidence type="ECO:0000259" key="4">
    <source>
        <dbReference type="PROSITE" id="PS51192"/>
    </source>
</evidence>
<evidence type="ECO:0000256" key="2">
    <source>
        <dbReference type="ARBA" id="ARBA00022840"/>
    </source>
</evidence>
<dbReference type="InterPro" id="IPR051363">
    <property type="entry name" value="RLR_Helicase"/>
</dbReference>
<feature type="domain" description="Helicase ATP-binding" evidence="4">
    <location>
        <begin position="217"/>
        <end position="394"/>
    </location>
</feature>
<evidence type="ECO:0000259" key="5">
    <source>
        <dbReference type="PROSITE" id="PS51194"/>
    </source>
</evidence>
<dbReference type="PANTHER" id="PTHR14074:SF16">
    <property type="entry name" value="ANTIVIRAL INNATE IMMUNE RESPONSE RECEPTOR RIG-I"/>
    <property type="match status" value="1"/>
</dbReference>
<dbReference type="AlphaFoldDB" id="A0A812SLK2"/>
<feature type="region of interest" description="Disordered" evidence="3">
    <location>
        <begin position="794"/>
        <end position="820"/>
    </location>
</feature>
<dbReference type="Gene3D" id="3.40.50.300">
    <property type="entry name" value="P-loop containing nucleotide triphosphate hydrolases"/>
    <property type="match status" value="2"/>
</dbReference>
<dbReference type="InterPro" id="IPR014001">
    <property type="entry name" value="Helicase_ATP-bd"/>
</dbReference>
<proteinExistence type="predicted"/>
<gene>
    <name evidence="6" type="primary">DCL1</name>
    <name evidence="6" type="ORF">SNAT2548_LOCUS27538</name>
</gene>
<dbReference type="Proteomes" id="UP000604046">
    <property type="component" value="Unassembled WGS sequence"/>
</dbReference>